<feature type="signal peptide" evidence="1">
    <location>
        <begin position="1"/>
        <end position="27"/>
    </location>
</feature>
<keyword evidence="1" id="KW-0732">Signal</keyword>
<reference evidence="3" key="1">
    <citation type="journal article" date="2019" name="Int. J. Syst. Evol. Microbiol.">
        <title>The Global Catalogue of Microorganisms (GCM) 10K type strain sequencing project: providing services to taxonomists for standard genome sequencing and annotation.</title>
        <authorList>
            <consortium name="The Broad Institute Genomics Platform"/>
            <consortium name="The Broad Institute Genome Sequencing Center for Infectious Disease"/>
            <person name="Wu L."/>
            <person name="Ma J."/>
        </authorList>
    </citation>
    <scope>NUCLEOTIDE SEQUENCE [LARGE SCALE GENOMIC DNA]</scope>
    <source>
        <strain evidence="3">JCM 18537</strain>
    </source>
</reference>
<dbReference type="PANTHER" id="PTHR43649">
    <property type="entry name" value="ARABINOSE-BINDING PROTEIN-RELATED"/>
    <property type="match status" value="1"/>
</dbReference>
<dbReference type="EMBL" id="BAABKO010000002">
    <property type="protein sequence ID" value="GAA4772220.1"/>
    <property type="molecule type" value="Genomic_DNA"/>
</dbReference>
<dbReference type="RefSeq" id="WP_345437749.1">
    <property type="nucleotide sequence ID" value="NZ_BAABKO010000002.1"/>
</dbReference>
<sequence>MTLTLSRRDLLRVSALGLGSASLFAIAGCAPGSPSPGGAAQAPATAGTPTDFSFASWSLSEEAAKPSLDAALAAFGGDRGVDVSPVTYPYNDYLNQLTLQVRGGQFTGAAHVDLAWLSAFVALGKLADLGGYAEGRGYTTAALDASSFDGVQYALPWNIGAIGLIANSELFEKAGASTEPQTIEEFEEGLRALKGIGVIPYAASTDAAQLKDILMWIETFGGTVVEDDVVTLGDEASVKAVEWYKKLYDEGLIAPDVDRFAARNLFAQETCALYDDAPVGKSSVIDAASDPSIADKMTPMPRPTLAAGDDPVAVFWGGAICVVQGEGEGTAAEFAQWITSDPDQVASYFEERGLPPATEEGLSSDALAADPFNVAFAERITATATSNPLWGYVNYGQMDTAIAEAVQSVLIGQVGAADALAQAKTTVQGLIG</sequence>
<dbReference type="PROSITE" id="PS51257">
    <property type="entry name" value="PROKAR_LIPOPROTEIN"/>
    <property type="match status" value="1"/>
</dbReference>
<accession>A0ABP9A1M7</accession>
<evidence type="ECO:0000256" key="1">
    <source>
        <dbReference type="SAM" id="SignalP"/>
    </source>
</evidence>
<feature type="chain" id="PRO_5046966035" evidence="1">
    <location>
        <begin position="28"/>
        <end position="432"/>
    </location>
</feature>
<dbReference type="Gene3D" id="3.40.190.10">
    <property type="entry name" value="Periplasmic binding protein-like II"/>
    <property type="match status" value="1"/>
</dbReference>
<dbReference type="Proteomes" id="UP001501645">
    <property type="component" value="Unassembled WGS sequence"/>
</dbReference>
<dbReference type="InterPro" id="IPR050490">
    <property type="entry name" value="Bact_solute-bd_prot1"/>
</dbReference>
<organism evidence="2 3">
    <name type="scientific">Microbacterium gilvum</name>
    <dbReference type="NCBI Taxonomy" id="1336204"/>
    <lineage>
        <taxon>Bacteria</taxon>
        <taxon>Bacillati</taxon>
        <taxon>Actinomycetota</taxon>
        <taxon>Actinomycetes</taxon>
        <taxon>Micrococcales</taxon>
        <taxon>Microbacteriaceae</taxon>
        <taxon>Microbacterium</taxon>
    </lineage>
</organism>
<dbReference type="InterPro" id="IPR006311">
    <property type="entry name" value="TAT_signal"/>
</dbReference>
<dbReference type="SUPFAM" id="SSF53850">
    <property type="entry name" value="Periplasmic binding protein-like II"/>
    <property type="match status" value="1"/>
</dbReference>
<proteinExistence type="predicted"/>
<evidence type="ECO:0000313" key="2">
    <source>
        <dbReference type="EMBL" id="GAA4772220.1"/>
    </source>
</evidence>
<dbReference type="PROSITE" id="PS51318">
    <property type="entry name" value="TAT"/>
    <property type="match status" value="1"/>
</dbReference>
<dbReference type="Pfam" id="PF13416">
    <property type="entry name" value="SBP_bac_8"/>
    <property type="match status" value="1"/>
</dbReference>
<dbReference type="InterPro" id="IPR006059">
    <property type="entry name" value="SBP"/>
</dbReference>
<evidence type="ECO:0000313" key="3">
    <source>
        <dbReference type="Proteomes" id="UP001501645"/>
    </source>
</evidence>
<dbReference type="PANTHER" id="PTHR43649:SF12">
    <property type="entry name" value="DIACETYLCHITOBIOSE BINDING PROTEIN DASA"/>
    <property type="match status" value="1"/>
</dbReference>
<keyword evidence="3" id="KW-1185">Reference proteome</keyword>
<gene>
    <name evidence="2" type="ORF">GCM10023351_15470</name>
</gene>
<protein>
    <submittedName>
        <fullName evidence="2">Sugar ABC transporter substrate-binding protein</fullName>
    </submittedName>
</protein>
<comment type="caution">
    <text evidence="2">The sequence shown here is derived from an EMBL/GenBank/DDBJ whole genome shotgun (WGS) entry which is preliminary data.</text>
</comment>
<name>A0ABP9A1M7_9MICO</name>